<keyword evidence="8" id="KW-0067">ATP-binding</keyword>
<reference evidence="15" key="1">
    <citation type="submission" date="2019-10" db="EMBL/GenBank/DDBJ databases">
        <title>Description of Paenibacillus glebae sp. nov.</title>
        <authorList>
            <person name="Carlier A."/>
            <person name="Qi S."/>
        </authorList>
    </citation>
    <scope>NUCLEOTIDE SEQUENCE</scope>
    <source>
        <strain evidence="15">LMG 31456</strain>
    </source>
</reference>
<organism evidence="15 16">
    <name type="scientific">Paenibacillus foliorum</name>
    <dbReference type="NCBI Taxonomy" id="2654974"/>
    <lineage>
        <taxon>Bacteria</taxon>
        <taxon>Bacillati</taxon>
        <taxon>Bacillota</taxon>
        <taxon>Bacilli</taxon>
        <taxon>Bacillales</taxon>
        <taxon>Paenibacillaceae</taxon>
        <taxon>Paenibacillus</taxon>
    </lineage>
</organism>
<evidence type="ECO:0000256" key="13">
    <source>
        <dbReference type="SAM" id="Phobius"/>
    </source>
</evidence>
<evidence type="ECO:0000313" key="15">
    <source>
        <dbReference type="EMBL" id="NOU93907.1"/>
    </source>
</evidence>
<keyword evidence="4" id="KW-0808">Transferase</keyword>
<evidence type="ECO:0000256" key="1">
    <source>
        <dbReference type="ARBA" id="ARBA00004651"/>
    </source>
</evidence>
<evidence type="ECO:0000256" key="2">
    <source>
        <dbReference type="ARBA" id="ARBA00022475"/>
    </source>
</evidence>
<dbReference type="InterPro" id="IPR003660">
    <property type="entry name" value="HAMP_dom"/>
</dbReference>
<feature type="domain" description="HAMP" evidence="14">
    <location>
        <begin position="297"/>
        <end position="349"/>
    </location>
</feature>
<dbReference type="GO" id="GO:0005886">
    <property type="term" value="C:plasma membrane"/>
    <property type="evidence" value="ECO:0007669"/>
    <property type="project" value="UniProtKB-SubCell"/>
</dbReference>
<dbReference type="RefSeq" id="WP_171652115.1">
    <property type="nucleotide sequence ID" value="NZ_WHOD01000052.1"/>
</dbReference>
<dbReference type="PANTHER" id="PTHR34220:SF11">
    <property type="entry name" value="SENSOR PROTEIN KINASE HPTS"/>
    <property type="match status" value="1"/>
</dbReference>
<dbReference type="InterPro" id="IPR010559">
    <property type="entry name" value="Sig_transdc_His_kin_internal"/>
</dbReference>
<dbReference type="PROSITE" id="PS50885">
    <property type="entry name" value="HAMP"/>
    <property type="match status" value="1"/>
</dbReference>
<dbReference type="GO" id="GO:0000155">
    <property type="term" value="F:phosphorelay sensor kinase activity"/>
    <property type="evidence" value="ECO:0007669"/>
    <property type="project" value="InterPro"/>
</dbReference>
<keyword evidence="3" id="KW-0597">Phosphoprotein</keyword>
<proteinExistence type="predicted"/>
<evidence type="ECO:0000256" key="9">
    <source>
        <dbReference type="ARBA" id="ARBA00022989"/>
    </source>
</evidence>
<comment type="caution">
    <text evidence="15">The sequence shown here is derived from an EMBL/GenBank/DDBJ whole genome shotgun (WGS) entry which is preliminary data.</text>
</comment>
<evidence type="ECO:0000259" key="14">
    <source>
        <dbReference type="PROSITE" id="PS50885"/>
    </source>
</evidence>
<dbReference type="SUPFAM" id="SSF158472">
    <property type="entry name" value="HAMP domain-like"/>
    <property type="match status" value="1"/>
</dbReference>
<dbReference type="GO" id="GO:0005524">
    <property type="term" value="F:ATP binding"/>
    <property type="evidence" value="ECO:0007669"/>
    <property type="project" value="UniProtKB-KW"/>
</dbReference>
<evidence type="ECO:0000256" key="7">
    <source>
        <dbReference type="ARBA" id="ARBA00022777"/>
    </source>
</evidence>
<evidence type="ECO:0000313" key="16">
    <source>
        <dbReference type="Proteomes" id="UP000641588"/>
    </source>
</evidence>
<keyword evidence="7" id="KW-0418">Kinase</keyword>
<name>A0A972K2I7_9BACL</name>
<keyword evidence="10" id="KW-0902">Two-component regulatory system</keyword>
<keyword evidence="5 13" id="KW-0812">Transmembrane</keyword>
<evidence type="ECO:0000256" key="12">
    <source>
        <dbReference type="SAM" id="Coils"/>
    </source>
</evidence>
<dbReference type="InterPro" id="IPR050640">
    <property type="entry name" value="Bact_2-comp_sensor_kinase"/>
</dbReference>
<evidence type="ECO:0000256" key="8">
    <source>
        <dbReference type="ARBA" id="ARBA00022840"/>
    </source>
</evidence>
<keyword evidence="9 13" id="KW-1133">Transmembrane helix</keyword>
<dbReference type="SUPFAM" id="SSF55874">
    <property type="entry name" value="ATPase domain of HSP90 chaperone/DNA topoisomerase II/histidine kinase"/>
    <property type="match status" value="1"/>
</dbReference>
<evidence type="ECO:0000256" key="4">
    <source>
        <dbReference type="ARBA" id="ARBA00022679"/>
    </source>
</evidence>
<dbReference type="Gene3D" id="6.10.340.10">
    <property type="match status" value="1"/>
</dbReference>
<feature type="coiled-coil region" evidence="12">
    <location>
        <begin position="337"/>
        <end position="364"/>
    </location>
</feature>
<dbReference type="Pfam" id="PF02518">
    <property type="entry name" value="HATPase_c"/>
    <property type="match status" value="1"/>
</dbReference>
<dbReference type="Gene3D" id="3.30.565.10">
    <property type="entry name" value="Histidine kinase-like ATPase, C-terminal domain"/>
    <property type="match status" value="1"/>
</dbReference>
<dbReference type="InterPro" id="IPR003594">
    <property type="entry name" value="HATPase_dom"/>
</dbReference>
<dbReference type="SMART" id="SM00304">
    <property type="entry name" value="HAMP"/>
    <property type="match status" value="1"/>
</dbReference>
<evidence type="ECO:0000256" key="3">
    <source>
        <dbReference type="ARBA" id="ARBA00022553"/>
    </source>
</evidence>
<dbReference type="InterPro" id="IPR036890">
    <property type="entry name" value="HATPase_C_sf"/>
</dbReference>
<keyword evidence="16" id="KW-1185">Reference proteome</keyword>
<keyword evidence="12" id="KW-0175">Coiled coil</keyword>
<keyword evidence="6" id="KW-0547">Nucleotide-binding</keyword>
<evidence type="ECO:0000256" key="5">
    <source>
        <dbReference type="ARBA" id="ARBA00022692"/>
    </source>
</evidence>
<dbReference type="AlphaFoldDB" id="A0A972K2I7"/>
<feature type="transmembrane region" description="Helical" evidence="13">
    <location>
        <begin position="12"/>
        <end position="33"/>
    </location>
</feature>
<dbReference type="Pfam" id="PF00672">
    <property type="entry name" value="HAMP"/>
    <property type="match status" value="1"/>
</dbReference>
<comment type="subcellular location">
    <subcellularLocation>
        <location evidence="1">Cell membrane</location>
        <topology evidence="1">Multi-pass membrane protein</topology>
    </subcellularLocation>
</comment>
<protein>
    <submittedName>
        <fullName evidence="15">HAMP domain-containing protein</fullName>
    </submittedName>
</protein>
<dbReference type="EMBL" id="WHOD01000052">
    <property type="protein sequence ID" value="NOU93907.1"/>
    <property type="molecule type" value="Genomic_DNA"/>
</dbReference>
<sequence length="571" mass="65271">MRHLFRFTYYRRIQISFLVLILLPTIMVAFLNYSMTNRQVKEKLMLSNDNVLAVMTKDISKMIDDLTFASHFFVQDANVRNTLRTFSNVKRIENGSHLEQYLLIKDFFSLVVAKTMNNEIFMYLVNDAGFIVQAYDMYPTPEQVMKQWESVKSRVNESEPKQIQWLGMVQSGNVKTYYLSRVIRDPSDNKLLGTLYIGLPEIYFGKMFQQVSIEHLALFDADGQRIAGAVDIPYERTSGVSRNIRNEALIKKAGWKLVYETPESELTGELSKTFYLSLLLMLPFFLLFSIISIVVAKRLHYPILRLQRSIKQFGKGNRTITFPEEGKDEIAELGKTLNGMVEQINKLIIDIEQEQEQKRVLELQALYAQIRPHFLLNTLNSIKCNLSLSDDQVHTRLIESLMSLLRAYMKMAEPLSLRSECKLLGDYVEIMKMRNDLSLNSEIRVAPECAELEIPKLLLQPIVENAFIHGFADSGESHPHILIVAEQIGNQVEIQISDNGVGISTNIREELNVMLEAGSTEEHESYKRIGLLNVLQRMRLTFGPEAAIHLLANDDGGTTVCVSIPILSKAE</sequence>
<gene>
    <name evidence="15" type="ORF">GC093_11865</name>
</gene>
<keyword evidence="11 13" id="KW-0472">Membrane</keyword>
<keyword evidence="2" id="KW-1003">Cell membrane</keyword>
<evidence type="ECO:0000256" key="10">
    <source>
        <dbReference type="ARBA" id="ARBA00023012"/>
    </source>
</evidence>
<evidence type="ECO:0000256" key="11">
    <source>
        <dbReference type="ARBA" id="ARBA00023136"/>
    </source>
</evidence>
<dbReference type="PANTHER" id="PTHR34220">
    <property type="entry name" value="SENSOR HISTIDINE KINASE YPDA"/>
    <property type="match status" value="1"/>
</dbReference>
<dbReference type="CDD" id="cd06225">
    <property type="entry name" value="HAMP"/>
    <property type="match status" value="1"/>
</dbReference>
<feature type="transmembrane region" description="Helical" evidence="13">
    <location>
        <begin position="274"/>
        <end position="296"/>
    </location>
</feature>
<evidence type="ECO:0000256" key="6">
    <source>
        <dbReference type="ARBA" id="ARBA00022741"/>
    </source>
</evidence>
<dbReference type="Proteomes" id="UP000641588">
    <property type="component" value="Unassembled WGS sequence"/>
</dbReference>
<dbReference type="Pfam" id="PF06580">
    <property type="entry name" value="His_kinase"/>
    <property type="match status" value="1"/>
</dbReference>
<accession>A0A972K2I7</accession>